<comment type="caution">
    <text evidence="4">The sequence shown here is derived from an EMBL/GenBank/DDBJ whole genome shotgun (WGS) entry which is preliminary data.</text>
</comment>
<proteinExistence type="predicted"/>
<dbReference type="InterPro" id="IPR002656">
    <property type="entry name" value="Acyl_transf_3_dom"/>
</dbReference>
<dbReference type="PANTHER" id="PTHR11161">
    <property type="entry name" value="O-ACYLTRANSFERASE"/>
    <property type="match status" value="1"/>
</dbReference>
<feature type="transmembrane region" description="Helical" evidence="1">
    <location>
        <begin position="352"/>
        <end position="380"/>
    </location>
</feature>
<gene>
    <name evidence="4" type="ORF">PMAYCL1PPCAC_08734</name>
</gene>
<keyword evidence="1" id="KW-1133">Transmembrane helix</keyword>
<dbReference type="Proteomes" id="UP001328107">
    <property type="component" value="Unassembled WGS sequence"/>
</dbReference>
<evidence type="ECO:0000259" key="3">
    <source>
        <dbReference type="SMART" id="SM00703"/>
    </source>
</evidence>
<feature type="transmembrane region" description="Helical" evidence="1">
    <location>
        <begin position="544"/>
        <end position="561"/>
    </location>
</feature>
<dbReference type="SMART" id="SM00703">
    <property type="entry name" value="NRF"/>
    <property type="match status" value="1"/>
</dbReference>
<feature type="domain" description="Nose resistant-to-fluoxetine protein N-terminal" evidence="3">
    <location>
        <begin position="61"/>
        <end position="226"/>
    </location>
</feature>
<evidence type="ECO:0000313" key="5">
    <source>
        <dbReference type="Proteomes" id="UP001328107"/>
    </source>
</evidence>
<feature type="transmembrane region" description="Helical" evidence="1">
    <location>
        <begin position="400"/>
        <end position="422"/>
    </location>
</feature>
<feature type="chain" id="PRO_5042931834" description="Nose resistant-to-fluoxetine protein N-terminal domain-containing protein" evidence="2">
    <location>
        <begin position="18"/>
        <end position="818"/>
    </location>
</feature>
<feature type="transmembrane region" description="Helical" evidence="1">
    <location>
        <begin position="468"/>
        <end position="491"/>
    </location>
</feature>
<feature type="transmembrane region" description="Helical" evidence="1">
    <location>
        <begin position="654"/>
        <end position="673"/>
    </location>
</feature>
<sequence>MVRLPLLLFGAAAAVAAQPRLPFNMSELLNIPGLSQLPPGFSSFSSPLLRFDPSEIIDSVSRDCGMDLQQWLQDAVDLGRATEDCTRNGLNGKSCSHAAAQTLKEKNYALMMLLSTGRPASLPDLSLAWWGNYPQCKAAKAPDFTTSYCFVHLSVDFRTIGGALVEGLKEKLPAMGTEKCSPNTPENLKLALCLPASCAKDQPRLYSLLSDRTGDALHVCSLECAGPKKDKDWFFWIVNCALLFLIALTIFVSAIDYMAERRETRQQERAMSRNMDRRGDEDIRSSTMWKYIGPFSFYTNASRIFAPHTNATIRCLAPIRTITIVWIIMGHSMLQEADADNPLRFLDALDSFWNTIIFNAYAAVDTFFLFTGLVLTYVFFRKIDAHPALLRDTTMWAMGYFHRFLRLTPAYIGFVLFVMAWLPQLHGPFTSGSFTNTTYMVENCEKKIWMNLLYINNFDGMLESCYGISWFLATDMQLFWISPLFLAAFIYSGLAGALVSLLAIVLSVAAGFYFHIHYDLPATSMTRKSIYSPDFNKYVYNKPWARLSPFLIGVLLGYVIFRTRMGKLNIRRYFNPFVSIACWAASFAAAFAVIFGLHDNITGAVDLTSVERACYFHLGKIGWALAVGWVILACELDVAGPIKPFLEHNAWAPFGRLTFCAYLVHWFVIHYFYDRMDRSAHFVSIWKSMLSSGIPVTVLSFIAAFFWSALVEAPCIQLEKNLLMERDDEGKRSPEPTLMTYYPSPVHRDDKIPAKTLDVQTINVQFFDDEEPAITRSVANTMSSAQTDSMRRYKEFQRRIMAFDDTTSSPKQRQLSRM</sequence>
<feature type="transmembrane region" description="Helical" evidence="1">
    <location>
        <begin position="615"/>
        <end position="634"/>
    </location>
</feature>
<dbReference type="InterPro" id="IPR006621">
    <property type="entry name" value="Nose-resist-to-fluoxetine_N"/>
</dbReference>
<keyword evidence="1" id="KW-0472">Membrane</keyword>
<evidence type="ECO:0000256" key="1">
    <source>
        <dbReference type="SAM" id="Phobius"/>
    </source>
</evidence>
<dbReference type="AlphaFoldDB" id="A0AAN5CDD2"/>
<feature type="transmembrane region" description="Helical" evidence="1">
    <location>
        <begin position="693"/>
        <end position="716"/>
    </location>
</feature>
<keyword evidence="2" id="KW-0732">Signal</keyword>
<dbReference type="InterPro" id="IPR052728">
    <property type="entry name" value="O2_lipid_transport_reg"/>
</dbReference>
<feature type="transmembrane region" description="Helical" evidence="1">
    <location>
        <begin position="573"/>
        <end position="595"/>
    </location>
</feature>
<evidence type="ECO:0000313" key="4">
    <source>
        <dbReference type="EMBL" id="GMR38539.1"/>
    </source>
</evidence>
<dbReference type="Pfam" id="PF01757">
    <property type="entry name" value="Acyl_transf_3"/>
    <property type="match status" value="1"/>
</dbReference>
<dbReference type="PANTHER" id="PTHR11161:SF0">
    <property type="entry name" value="O-ACYLTRANSFERASE LIKE PROTEIN"/>
    <property type="match status" value="1"/>
</dbReference>
<dbReference type="Pfam" id="PF20146">
    <property type="entry name" value="NRF"/>
    <property type="match status" value="1"/>
</dbReference>
<dbReference type="GO" id="GO:0016747">
    <property type="term" value="F:acyltransferase activity, transferring groups other than amino-acyl groups"/>
    <property type="evidence" value="ECO:0007669"/>
    <property type="project" value="InterPro"/>
</dbReference>
<feature type="transmembrane region" description="Helical" evidence="1">
    <location>
        <begin position="233"/>
        <end position="259"/>
    </location>
</feature>
<keyword evidence="1" id="KW-0812">Transmembrane</keyword>
<feature type="transmembrane region" description="Helical" evidence="1">
    <location>
        <begin position="498"/>
        <end position="516"/>
    </location>
</feature>
<reference evidence="5" key="1">
    <citation type="submission" date="2022-10" db="EMBL/GenBank/DDBJ databases">
        <title>Genome assembly of Pristionchus species.</title>
        <authorList>
            <person name="Yoshida K."/>
            <person name="Sommer R.J."/>
        </authorList>
    </citation>
    <scope>NUCLEOTIDE SEQUENCE [LARGE SCALE GENOMIC DNA]</scope>
    <source>
        <strain evidence="5">RS5460</strain>
    </source>
</reference>
<protein>
    <recommendedName>
        <fullName evidence="3">Nose resistant-to-fluoxetine protein N-terminal domain-containing protein</fullName>
    </recommendedName>
</protein>
<keyword evidence="5" id="KW-1185">Reference proteome</keyword>
<accession>A0AAN5CDD2</accession>
<feature type="transmembrane region" description="Helical" evidence="1">
    <location>
        <begin position="311"/>
        <end position="332"/>
    </location>
</feature>
<organism evidence="4 5">
    <name type="scientific">Pristionchus mayeri</name>
    <dbReference type="NCBI Taxonomy" id="1317129"/>
    <lineage>
        <taxon>Eukaryota</taxon>
        <taxon>Metazoa</taxon>
        <taxon>Ecdysozoa</taxon>
        <taxon>Nematoda</taxon>
        <taxon>Chromadorea</taxon>
        <taxon>Rhabditida</taxon>
        <taxon>Rhabditina</taxon>
        <taxon>Diplogasteromorpha</taxon>
        <taxon>Diplogasteroidea</taxon>
        <taxon>Neodiplogasteridae</taxon>
        <taxon>Pristionchus</taxon>
    </lineage>
</organism>
<dbReference type="EMBL" id="BTRK01000002">
    <property type="protein sequence ID" value="GMR38539.1"/>
    <property type="molecule type" value="Genomic_DNA"/>
</dbReference>
<evidence type="ECO:0000256" key="2">
    <source>
        <dbReference type="SAM" id="SignalP"/>
    </source>
</evidence>
<name>A0AAN5CDD2_9BILA</name>
<feature type="signal peptide" evidence="2">
    <location>
        <begin position="1"/>
        <end position="17"/>
    </location>
</feature>